<organism evidence="1 2">
    <name type="scientific">Parabacteroides merdae</name>
    <dbReference type="NCBI Taxonomy" id="46503"/>
    <lineage>
        <taxon>Bacteria</taxon>
        <taxon>Pseudomonadati</taxon>
        <taxon>Bacteroidota</taxon>
        <taxon>Bacteroidia</taxon>
        <taxon>Bacteroidales</taxon>
        <taxon>Tannerellaceae</taxon>
        <taxon>Parabacteroides</taxon>
    </lineage>
</organism>
<dbReference type="RefSeq" id="WP_122203836.1">
    <property type="nucleotide sequence ID" value="NZ_QSII01000001.1"/>
</dbReference>
<dbReference type="AlphaFoldDB" id="A0A3R6B7Q1"/>
<sequence>MKCLQCEGEWLPPTNVSISLDNCPFCGIPILNIEKAKSYTSLSNFLQYIVSLYGPEIYNNKQNLNGIIADLYTGEKRFKRIYHRAIMDSNLSQYVFKLSKKDLNEYEIYYNYIVFKFFEDNYIQSAIGLQIIDEFILGLNLDIKKPSILEDDKNVNYWIDEFGAKYSKDKKTLIKGVNIAFYTIKETTISIAQNAFCSCIYNHRTTKTNQKYPSVNL</sequence>
<comment type="caution">
    <text evidence="1">The sequence shown here is derived from an EMBL/GenBank/DDBJ whole genome shotgun (WGS) entry which is preliminary data.</text>
</comment>
<gene>
    <name evidence="1" type="ORF">DW828_02025</name>
</gene>
<proteinExistence type="predicted"/>
<name>A0A3R6B7Q1_9BACT</name>
<reference evidence="1 2" key="1">
    <citation type="submission" date="2018-08" db="EMBL/GenBank/DDBJ databases">
        <title>A genome reference for cultivated species of the human gut microbiota.</title>
        <authorList>
            <person name="Zou Y."/>
            <person name="Xue W."/>
            <person name="Luo G."/>
        </authorList>
    </citation>
    <scope>NUCLEOTIDE SEQUENCE [LARGE SCALE GENOMIC DNA]</scope>
    <source>
        <strain evidence="1 2">AM34-17</strain>
    </source>
</reference>
<dbReference type="Proteomes" id="UP000286260">
    <property type="component" value="Unassembled WGS sequence"/>
</dbReference>
<protein>
    <submittedName>
        <fullName evidence="1">Uncharacterized protein</fullName>
    </submittedName>
</protein>
<accession>A0A3R6B7Q1</accession>
<evidence type="ECO:0000313" key="2">
    <source>
        <dbReference type="Proteomes" id="UP000286260"/>
    </source>
</evidence>
<evidence type="ECO:0000313" key="1">
    <source>
        <dbReference type="EMBL" id="RHC90329.1"/>
    </source>
</evidence>
<dbReference type="EMBL" id="QSII01000001">
    <property type="protein sequence ID" value="RHC90329.1"/>
    <property type="molecule type" value="Genomic_DNA"/>
</dbReference>